<dbReference type="Proteomes" id="UP001516023">
    <property type="component" value="Unassembled WGS sequence"/>
</dbReference>
<keyword evidence="5" id="KW-1185">Reference proteome</keyword>
<evidence type="ECO:0000313" key="4">
    <source>
        <dbReference type="EMBL" id="KAL3792800.1"/>
    </source>
</evidence>
<sequence>MVHDSMCWLGRSHGTCSHHFPLLILLLASAILTASQSAPSPEDAGIFHNEVNFSSDLRNYRPRFVRILQDLTNTTQNDVPLNETAADIDNEVALNETLTDLGANASDTGNSTNLTDAPSLAPNEPPPLETYGPFEVKYIYMVFYGIDEIPDTDEWAAVTEQYLTTLFEEDGRGRVENPDISIEFVRQLSTGGETEVLYIQTISYDSRSNDMLIDEFVMGPFYLDENRRKYVQMLKVSDSSGYAGLTDTSIAENLGDLDLSPMTNNSTTVNKEVVEEPTNNTMLYVGSGVAGAVLLIGCCCCCLCFTGVLGWNLMSSGAKTGEVGDIDELDSDDDDVY</sequence>
<evidence type="ECO:0000256" key="3">
    <source>
        <dbReference type="SAM" id="SignalP"/>
    </source>
</evidence>
<protein>
    <submittedName>
        <fullName evidence="4">Uncharacterized protein</fullName>
    </submittedName>
</protein>
<keyword evidence="2" id="KW-1133">Transmembrane helix</keyword>
<keyword evidence="3" id="KW-0732">Signal</keyword>
<evidence type="ECO:0000313" key="5">
    <source>
        <dbReference type="Proteomes" id="UP001516023"/>
    </source>
</evidence>
<name>A0ABD3PXR4_9STRA</name>
<feature type="transmembrane region" description="Helical" evidence="2">
    <location>
        <begin position="282"/>
        <end position="309"/>
    </location>
</feature>
<feature type="chain" id="PRO_5044837723" evidence="3">
    <location>
        <begin position="38"/>
        <end position="337"/>
    </location>
</feature>
<proteinExistence type="predicted"/>
<evidence type="ECO:0000256" key="2">
    <source>
        <dbReference type="SAM" id="Phobius"/>
    </source>
</evidence>
<comment type="caution">
    <text evidence="4">The sequence shown here is derived from an EMBL/GenBank/DDBJ whole genome shotgun (WGS) entry which is preliminary data.</text>
</comment>
<accession>A0ABD3PXR4</accession>
<organism evidence="4 5">
    <name type="scientific">Cyclotella cryptica</name>
    <dbReference type="NCBI Taxonomy" id="29204"/>
    <lineage>
        <taxon>Eukaryota</taxon>
        <taxon>Sar</taxon>
        <taxon>Stramenopiles</taxon>
        <taxon>Ochrophyta</taxon>
        <taxon>Bacillariophyta</taxon>
        <taxon>Coscinodiscophyceae</taxon>
        <taxon>Thalassiosirophycidae</taxon>
        <taxon>Stephanodiscales</taxon>
        <taxon>Stephanodiscaceae</taxon>
        <taxon>Cyclotella</taxon>
    </lineage>
</organism>
<keyword evidence="2" id="KW-0472">Membrane</keyword>
<feature type="signal peptide" evidence="3">
    <location>
        <begin position="1"/>
        <end position="37"/>
    </location>
</feature>
<keyword evidence="2" id="KW-0812">Transmembrane</keyword>
<feature type="region of interest" description="Disordered" evidence="1">
    <location>
        <begin position="101"/>
        <end position="126"/>
    </location>
</feature>
<evidence type="ECO:0000256" key="1">
    <source>
        <dbReference type="SAM" id="MobiDB-lite"/>
    </source>
</evidence>
<feature type="compositionally biased region" description="Polar residues" evidence="1">
    <location>
        <begin position="105"/>
        <end position="116"/>
    </location>
</feature>
<dbReference type="AlphaFoldDB" id="A0ABD3PXR4"/>
<reference evidence="4 5" key="1">
    <citation type="journal article" date="2020" name="G3 (Bethesda)">
        <title>Improved Reference Genome for Cyclotella cryptica CCMP332, a Model for Cell Wall Morphogenesis, Salinity Adaptation, and Lipid Production in Diatoms (Bacillariophyta).</title>
        <authorList>
            <person name="Roberts W.R."/>
            <person name="Downey K.M."/>
            <person name="Ruck E.C."/>
            <person name="Traller J.C."/>
            <person name="Alverson A.J."/>
        </authorList>
    </citation>
    <scope>NUCLEOTIDE SEQUENCE [LARGE SCALE GENOMIC DNA]</scope>
    <source>
        <strain evidence="4 5">CCMP332</strain>
    </source>
</reference>
<dbReference type="EMBL" id="JABMIG020000098">
    <property type="protein sequence ID" value="KAL3792800.1"/>
    <property type="molecule type" value="Genomic_DNA"/>
</dbReference>
<gene>
    <name evidence="4" type="ORF">HJC23_002607</name>
</gene>